<protein>
    <submittedName>
        <fullName evidence="1">Uncharacterized protein</fullName>
    </submittedName>
</protein>
<sequence length="140" mass="15423">MRVVFSASLWEGDNFLVRVPLSHCTTTVLSGVVVLPCRPISTTVPTWPSPSSWFPHFQSRPRTTRMPTSMLPLLGPGPGAEHTGRGLACFHECCWVLETSTNTGRKQHLCVGLSQRYSEELLLKSTTISDIQSHTLITCG</sequence>
<organism evidence="1 2">
    <name type="scientific">Cyclopterus lumpus</name>
    <name type="common">Lumpsucker</name>
    <dbReference type="NCBI Taxonomy" id="8103"/>
    <lineage>
        <taxon>Eukaryota</taxon>
        <taxon>Metazoa</taxon>
        <taxon>Chordata</taxon>
        <taxon>Craniata</taxon>
        <taxon>Vertebrata</taxon>
        <taxon>Euteleostomi</taxon>
        <taxon>Actinopterygii</taxon>
        <taxon>Neopterygii</taxon>
        <taxon>Teleostei</taxon>
        <taxon>Neoteleostei</taxon>
        <taxon>Acanthomorphata</taxon>
        <taxon>Eupercaria</taxon>
        <taxon>Perciformes</taxon>
        <taxon>Cottioidei</taxon>
        <taxon>Cottales</taxon>
        <taxon>Cyclopteridae</taxon>
        <taxon>Cyclopterus</taxon>
    </lineage>
</organism>
<proteinExistence type="predicted"/>
<dbReference type="Ensembl" id="ENSCLMT00005035337.1">
    <property type="protein sequence ID" value="ENSCLMP00005033944.1"/>
    <property type="gene ID" value="ENSCLMG00005016266.1"/>
</dbReference>
<dbReference type="AlphaFoldDB" id="A0A8C2ZXR4"/>
<reference evidence="1" key="2">
    <citation type="submission" date="2025-09" db="UniProtKB">
        <authorList>
            <consortium name="Ensembl"/>
        </authorList>
    </citation>
    <scope>IDENTIFICATION</scope>
</reference>
<reference evidence="1" key="1">
    <citation type="submission" date="2025-08" db="UniProtKB">
        <authorList>
            <consortium name="Ensembl"/>
        </authorList>
    </citation>
    <scope>IDENTIFICATION</scope>
</reference>
<evidence type="ECO:0000313" key="2">
    <source>
        <dbReference type="Proteomes" id="UP000694565"/>
    </source>
</evidence>
<name>A0A8C2ZXR4_CYCLU</name>
<accession>A0A8C2ZXR4</accession>
<keyword evidence="2" id="KW-1185">Reference proteome</keyword>
<dbReference type="Proteomes" id="UP000694565">
    <property type="component" value="Unplaced"/>
</dbReference>
<evidence type="ECO:0000313" key="1">
    <source>
        <dbReference type="Ensembl" id="ENSCLMP00005033944.1"/>
    </source>
</evidence>